<dbReference type="OrthoDB" id="2402960at2759"/>
<feature type="compositionally biased region" description="Basic and acidic residues" evidence="1">
    <location>
        <begin position="214"/>
        <end position="236"/>
    </location>
</feature>
<feature type="compositionally biased region" description="Basic and acidic residues" evidence="1">
    <location>
        <begin position="92"/>
        <end position="105"/>
    </location>
</feature>
<feature type="region of interest" description="Disordered" evidence="1">
    <location>
        <begin position="214"/>
        <end position="405"/>
    </location>
</feature>
<sequence>MTDPEMDEFAQTRGDDDLFDDEIIPVSAPEQQTPTEVVAPEPEPLPAPVPEPKEAPEKPAVEKSIPRGETPQRGRGGERGRGRRNRGKGGRGGKDSDSKRSEGSQRRKAPAPAAEAESHGDAGASTSEKAAEGSKDQAGEIKEADTEANGAEAQRVPAVRGDRSATGGLRKPKLTEEELSKRIAAAKENAVKKAAAHARAEADQASFVEREQVAAKKRREELAHRRVMDNEREQNRQRKLKAQTGREWDSQKREEDYNPRGGGSQFRRGMHGAVAGYVRRDFDDGRSEDTADHADSQRGRGRGGRGGRGRGSPREPRSERPGKGLSDSRYATPSPAAPALDKSDFPALPEGTKKPEAKSETEKIETNVAPATAPAPSKSPATLEKLDSTFSPITGTWADQFEDDE</sequence>
<feature type="region of interest" description="Disordered" evidence="1">
    <location>
        <begin position="1"/>
        <end position="181"/>
    </location>
</feature>
<feature type="compositionally biased region" description="Basic and acidic residues" evidence="1">
    <location>
        <begin position="129"/>
        <end position="145"/>
    </location>
</feature>
<dbReference type="STRING" id="416450.A0A1V6PVM1"/>
<evidence type="ECO:0000313" key="2">
    <source>
        <dbReference type="EMBL" id="OQD81050.1"/>
    </source>
</evidence>
<protein>
    <submittedName>
        <fullName evidence="2">Uncharacterized protein</fullName>
    </submittedName>
</protein>
<feature type="compositionally biased region" description="Basic and acidic residues" evidence="1">
    <location>
        <begin position="351"/>
        <end position="365"/>
    </location>
</feature>
<feature type="compositionally biased region" description="Basic and acidic residues" evidence="1">
    <location>
        <begin position="51"/>
        <end position="80"/>
    </location>
</feature>
<feature type="compositionally biased region" description="Basic residues" evidence="1">
    <location>
        <begin position="299"/>
        <end position="308"/>
    </location>
</feature>
<proteinExistence type="predicted"/>
<comment type="caution">
    <text evidence="2">The sequence shown here is derived from an EMBL/GenBank/DDBJ whole genome shotgun (WGS) entry which is preliminary data.</text>
</comment>
<accession>A0A1V6PVM1</accession>
<keyword evidence="3" id="KW-1185">Reference proteome</keyword>
<name>A0A1V6PVM1_9EURO</name>
<dbReference type="AlphaFoldDB" id="A0A1V6PVM1"/>
<feature type="compositionally biased region" description="Basic and acidic residues" evidence="1">
    <location>
        <begin position="278"/>
        <end position="298"/>
    </location>
</feature>
<dbReference type="Proteomes" id="UP000191672">
    <property type="component" value="Unassembled WGS sequence"/>
</dbReference>
<evidence type="ECO:0000256" key="1">
    <source>
        <dbReference type="SAM" id="MobiDB-lite"/>
    </source>
</evidence>
<gene>
    <name evidence="2" type="ORF">PENANT_c030G00083</name>
</gene>
<organism evidence="2 3">
    <name type="scientific">Penicillium antarcticum</name>
    <dbReference type="NCBI Taxonomy" id="416450"/>
    <lineage>
        <taxon>Eukaryota</taxon>
        <taxon>Fungi</taxon>
        <taxon>Dikarya</taxon>
        <taxon>Ascomycota</taxon>
        <taxon>Pezizomycotina</taxon>
        <taxon>Eurotiomycetes</taxon>
        <taxon>Eurotiomycetidae</taxon>
        <taxon>Eurotiales</taxon>
        <taxon>Aspergillaceae</taxon>
        <taxon>Penicillium</taxon>
    </lineage>
</organism>
<feature type="compositionally biased region" description="Basic and acidic residues" evidence="1">
    <location>
        <begin position="312"/>
        <end position="322"/>
    </location>
</feature>
<feature type="compositionally biased region" description="Basic and acidic residues" evidence="1">
    <location>
        <begin position="244"/>
        <end position="258"/>
    </location>
</feature>
<evidence type="ECO:0000313" key="3">
    <source>
        <dbReference type="Proteomes" id="UP000191672"/>
    </source>
</evidence>
<feature type="compositionally biased region" description="Basic residues" evidence="1">
    <location>
        <begin position="81"/>
        <end position="91"/>
    </location>
</feature>
<dbReference type="EMBL" id="MDYN01000030">
    <property type="protein sequence ID" value="OQD81050.1"/>
    <property type="molecule type" value="Genomic_DNA"/>
</dbReference>
<feature type="compositionally biased region" description="Pro residues" evidence="1">
    <location>
        <begin position="41"/>
        <end position="50"/>
    </location>
</feature>
<reference evidence="3" key="1">
    <citation type="journal article" date="2017" name="Nat. Microbiol.">
        <title>Global analysis of biosynthetic gene clusters reveals vast potential of secondary metabolite production in Penicillium species.</title>
        <authorList>
            <person name="Nielsen J.C."/>
            <person name="Grijseels S."/>
            <person name="Prigent S."/>
            <person name="Ji B."/>
            <person name="Dainat J."/>
            <person name="Nielsen K.F."/>
            <person name="Frisvad J.C."/>
            <person name="Workman M."/>
            <person name="Nielsen J."/>
        </authorList>
    </citation>
    <scope>NUCLEOTIDE SEQUENCE [LARGE SCALE GENOMIC DNA]</scope>
    <source>
        <strain evidence="3">IBT 31811</strain>
    </source>
</reference>
<feature type="compositionally biased region" description="Low complexity" evidence="1">
    <location>
        <begin position="369"/>
        <end position="382"/>
    </location>
</feature>